<name>A0A918DZ91_9ACTN</name>
<proteinExistence type="predicted"/>
<evidence type="ECO:0000313" key="3">
    <source>
        <dbReference type="Proteomes" id="UP000641932"/>
    </source>
</evidence>
<evidence type="ECO:0000313" key="2">
    <source>
        <dbReference type="EMBL" id="GGO89365.1"/>
    </source>
</evidence>
<reference evidence="2" key="2">
    <citation type="submission" date="2020-09" db="EMBL/GenBank/DDBJ databases">
        <authorList>
            <person name="Sun Q."/>
            <person name="Zhou Y."/>
        </authorList>
    </citation>
    <scope>NUCLEOTIDE SEQUENCE</scope>
    <source>
        <strain evidence="2">CGMCC 4.7201</strain>
    </source>
</reference>
<accession>A0A918DZ91</accession>
<gene>
    <name evidence="2" type="ORF">GCM10012280_32330</name>
</gene>
<dbReference type="RefSeq" id="WP_189132381.1">
    <property type="nucleotide sequence ID" value="NZ_BMMS01000013.1"/>
</dbReference>
<feature type="compositionally biased region" description="Basic and acidic residues" evidence="1">
    <location>
        <begin position="476"/>
        <end position="491"/>
    </location>
</feature>
<dbReference type="Proteomes" id="UP000641932">
    <property type="component" value="Unassembled WGS sequence"/>
</dbReference>
<evidence type="ECO:0008006" key="4">
    <source>
        <dbReference type="Google" id="ProtNLM"/>
    </source>
</evidence>
<dbReference type="EMBL" id="BMMS01000013">
    <property type="protein sequence ID" value="GGO89365.1"/>
    <property type="molecule type" value="Genomic_DNA"/>
</dbReference>
<protein>
    <recommendedName>
        <fullName evidence="4">tRNA nuclease CdiA C-terminal domain-containing protein</fullName>
    </recommendedName>
</protein>
<comment type="caution">
    <text evidence="2">The sequence shown here is derived from an EMBL/GenBank/DDBJ whole genome shotgun (WGS) entry which is preliminary data.</text>
</comment>
<keyword evidence="3" id="KW-1185">Reference proteome</keyword>
<organism evidence="2 3">
    <name type="scientific">Wenjunlia tyrosinilytica</name>
    <dbReference type="NCBI Taxonomy" id="1544741"/>
    <lineage>
        <taxon>Bacteria</taxon>
        <taxon>Bacillati</taxon>
        <taxon>Actinomycetota</taxon>
        <taxon>Actinomycetes</taxon>
        <taxon>Kitasatosporales</taxon>
        <taxon>Streptomycetaceae</taxon>
        <taxon>Wenjunlia</taxon>
    </lineage>
</organism>
<dbReference type="AlphaFoldDB" id="A0A918DZ91"/>
<feature type="compositionally biased region" description="Basic and acidic residues" evidence="1">
    <location>
        <begin position="447"/>
        <end position="459"/>
    </location>
</feature>
<feature type="region of interest" description="Disordered" evidence="1">
    <location>
        <begin position="391"/>
        <end position="545"/>
    </location>
</feature>
<reference evidence="2" key="1">
    <citation type="journal article" date="2014" name="Int. J. Syst. Evol. Microbiol.">
        <title>Complete genome sequence of Corynebacterium casei LMG S-19264T (=DSM 44701T), isolated from a smear-ripened cheese.</title>
        <authorList>
            <consortium name="US DOE Joint Genome Institute (JGI-PGF)"/>
            <person name="Walter F."/>
            <person name="Albersmeier A."/>
            <person name="Kalinowski J."/>
            <person name="Ruckert C."/>
        </authorList>
    </citation>
    <scope>NUCLEOTIDE SEQUENCE</scope>
    <source>
        <strain evidence="2">CGMCC 4.7201</strain>
    </source>
</reference>
<evidence type="ECO:0000256" key="1">
    <source>
        <dbReference type="SAM" id="MobiDB-lite"/>
    </source>
</evidence>
<sequence>MIKPAEIPQFTGDLEQLERDVGDLRKDASAIRRTGADVHSGFQGLSVFYHAPESEQLFATTAPVRDVADEFAGDLEKVQGALSDYASQVRPIADRLERLRLEAAQFVESVRDDDDWEYDGDKVAEHNDLQHDVNAAVAAFWEAERTAANKITAVFGGTRYVVGDGSGRPETYGYTAGDLDHAKVPWGTPEEEGHHFYDVGHWIKGFVWDGLILDGVWGTVRGLGAVLGFSGWDDMQAAWNGLGMLAVGVTLYRMPGGMAVPDSALPAWMRDCRKVARDTGKALVAWDEWGKNPARAAGAVTFNALTAATGAGSAGKAGTAAKVAGAAGRVGRAIDPMAYVVKAGGKAGDRIPRVGEVMAGLRKLDSGTVAELPNGAVRLPNDAILHADGTLKLPDGRPKAPPIPREPAASNLPHAHEPPAQKAPTAVHTGPGSAERVAHGVDNLPRAGHDAHGPGRHPGDGATGHVADCQPRKKHELPGTRDHSAGSHVEGHGAVGDGAKASMHSVDDSSGVYDAEPRRPVQGAHDSGYRFPDGPKPQASGGMRPDQEVHVASELDRMRLSATDQDRLLGRLRRSSIGERAADLISRGHLSGVRNYDEVLKMFKQKGIDPAATMALEHATELQARGFHDLAFEIKNETGLDLDVATLKPDGTPDFGYQLKDVSNLEGIKSAAKKAAKQLAGHGVAHKVAVLDVRQSMDGFVDEYLKDVEFYATKSNATFHLRFSDGAIIIPERGQIFP</sequence>